<dbReference type="Proteomes" id="UP000486602">
    <property type="component" value="Unassembled WGS sequence"/>
</dbReference>
<name>A0A7K3WRZ2_9FLAO</name>
<sequence>MQEKIEFVLDLIRFERQVPKKFFKLLENTDGIYEARVITTFKSIRLLCFFDKGSVVVLANCFLKKTQKTPRKDIKLAERLKKEYSKEKYG</sequence>
<dbReference type="AlphaFoldDB" id="A0A7K3WRZ2"/>
<keyword evidence="2" id="KW-1185">Reference proteome</keyword>
<gene>
    <name evidence="1" type="ORF">G3O08_08920</name>
</gene>
<organism evidence="1 2">
    <name type="scientific">Cryomorpha ignava</name>
    <dbReference type="NCBI Taxonomy" id="101383"/>
    <lineage>
        <taxon>Bacteria</taxon>
        <taxon>Pseudomonadati</taxon>
        <taxon>Bacteroidota</taxon>
        <taxon>Flavobacteriia</taxon>
        <taxon>Flavobacteriales</taxon>
        <taxon>Cryomorphaceae</taxon>
        <taxon>Cryomorpha</taxon>
    </lineage>
</organism>
<evidence type="ECO:0000313" key="1">
    <source>
        <dbReference type="EMBL" id="NEN23622.1"/>
    </source>
</evidence>
<dbReference type="EMBL" id="JAAGVY010000013">
    <property type="protein sequence ID" value="NEN23622.1"/>
    <property type="molecule type" value="Genomic_DNA"/>
</dbReference>
<evidence type="ECO:0000313" key="2">
    <source>
        <dbReference type="Proteomes" id="UP000486602"/>
    </source>
</evidence>
<protein>
    <submittedName>
        <fullName evidence="1">Type II toxin-antitoxin system RelE/ParE family toxin</fullName>
    </submittedName>
</protein>
<dbReference type="InterPro" id="IPR009241">
    <property type="entry name" value="HigB-like"/>
</dbReference>
<dbReference type="Pfam" id="PF05973">
    <property type="entry name" value="Gp49"/>
    <property type="match status" value="1"/>
</dbReference>
<proteinExistence type="predicted"/>
<reference evidence="1 2" key="1">
    <citation type="submission" date="2020-02" db="EMBL/GenBank/DDBJ databases">
        <title>Out from the shadows clarifying the taxonomy of the family Cryomorphaceae and related taxa by utilizing the GTDB taxonomic framework.</title>
        <authorList>
            <person name="Bowman J.P."/>
        </authorList>
    </citation>
    <scope>NUCLEOTIDE SEQUENCE [LARGE SCALE GENOMIC DNA]</scope>
    <source>
        <strain evidence="1 2">QSSC 1-22</strain>
    </source>
</reference>
<accession>A0A7K3WRZ2</accession>
<comment type="caution">
    <text evidence="1">The sequence shown here is derived from an EMBL/GenBank/DDBJ whole genome shotgun (WGS) entry which is preliminary data.</text>
</comment>